<comment type="similarity">
    <text evidence="1 7">Belongs to the class-II aminoacyl-tRNA synthetase family. Type 1 subfamily.</text>
</comment>
<dbReference type="Pfam" id="PF02938">
    <property type="entry name" value="GAD"/>
    <property type="match status" value="1"/>
</dbReference>
<dbReference type="Pfam" id="PF00152">
    <property type="entry name" value="tRNA-synt_2"/>
    <property type="match status" value="1"/>
</dbReference>
<evidence type="ECO:0000256" key="5">
    <source>
        <dbReference type="ARBA" id="ARBA00022917"/>
    </source>
</evidence>
<feature type="binding site" evidence="7">
    <location>
        <position position="468"/>
    </location>
    <ligand>
        <name>L-aspartate</name>
        <dbReference type="ChEBI" id="CHEBI:29991"/>
    </ligand>
</feature>
<dbReference type="SUPFAM" id="SSF55681">
    <property type="entry name" value="Class II aaRS and biotin synthetases"/>
    <property type="match status" value="1"/>
</dbReference>
<keyword evidence="6 7" id="KW-0030">Aminoacyl-tRNA synthetase</keyword>
<reference evidence="9 10" key="1">
    <citation type="journal article" date="2018" name="Environ. Microbiol.">
        <title>Novel energy conservation strategies and behaviour of Pelotomaculum schinkii driving syntrophic propionate catabolism.</title>
        <authorList>
            <person name="Hidalgo-Ahumada C.A.P."/>
            <person name="Nobu M.K."/>
            <person name="Narihiro T."/>
            <person name="Tamaki H."/>
            <person name="Liu W.T."/>
            <person name="Kamagata Y."/>
            <person name="Stams A.J.M."/>
            <person name="Imachi H."/>
            <person name="Sousa D.Z."/>
        </authorList>
    </citation>
    <scope>NUCLEOTIDE SEQUENCE [LARGE SCALE GENOMIC DNA]</scope>
    <source>
        <strain evidence="9 10">HH</strain>
    </source>
</reference>
<dbReference type="InterPro" id="IPR047090">
    <property type="entry name" value="AspRS_core"/>
</dbReference>
<dbReference type="InterPro" id="IPR004115">
    <property type="entry name" value="GAD-like_sf"/>
</dbReference>
<gene>
    <name evidence="7 9" type="primary">aspS</name>
    <name evidence="9" type="ORF">Psch_00083</name>
</gene>
<dbReference type="PANTHER" id="PTHR22594:SF5">
    <property type="entry name" value="ASPARTATE--TRNA LIGASE, MITOCHONDRIAL"/>
    <property type="match status" value="1"/>
</dbReference>
<feature type="site" description="Important for tRNA non-discrimination" evidence="7">
    <location>
        <position position="103"/>
    </location>
</feature>
<dbReference type="CDD" id="cd04317">
    <property type="entry name" value="EcAspRS_like_N"/>
    <property type="match status" value="1"/>
</dbReference>
<evidence type="ECO:0000313" key="10">
    <source>
        <dbReference type="Proteomes" id="UP000298324"/>
    </source>
</evidence>
<evidence type="ECO:0000256" key="3">
    <source>
        <dbReference type="ARBA" id="ARBA00022741"/>
    </source>
</evidence>
<comment type="function">
    <text evidence="7">Aspartyl-tRNA synthetase with relaxed tRNA specificity since it is able to aspartylate not only its cognate tRNA(Asp) but also tRNA(Asn). Reaction proceeds in two steps: L-aspartate is first activated by ATP to form Asp-AMP and then transferred to the acceptor end of tRNA(Asp/Asn).</text>
</comment>
<evidence type="ECO:0000256" key="1">
    <source>
        <dbReference type="ARBA" id="ARBA00006303"/>
    </source>
</evidence>
<keyword evidence="5 7" id="KW-0648">Protein biosynthesis</keyword>
<dbReference type="Gene3D" id="3.30.930.10">
    <property type="entry name" value="Bira Bifunctional Protein, Domain 2"/>
    <property type="match status" value="1"/>
</dbReference>
<dbReference type="SUPFAM" id="SSF55261">
    <property type="entry name" value="GAD domain-like"/>
    <property type="match status" value="1"/>
</dbReference>
<keyword evidence="4 7" id="KW-0067">ATP-binding</keyword>
<dbReference type="SUPFAM" id="SSF50249">
    <property type="entry name" value="Nucleic acid-binding proteins"/>
    <property type="match status" value="1"/>
</dbReference>
<comment type="caution">
    <text evidence="9">The sequence shown here is derived from an EMBL/GenBank/DDBJ whole genome shotgun (WGS) entry which is preliminary data.</text>
</comment>
<dbReference type="InterPro" id="IPR012340">
    <property type="entry name" value="NA-bd_OB-fold"/>
</dbReference>
<dbReference type="GO" id="GO:0005524">
    <property type="term" value="F:ATP binding"/>
    <property type="evidence" value="ECO:0007669"/>
    <property type="project" value="UniProtKB-UniRule"/>
</dbReference>
<proteinExistence type="inferred from homology"/>
<dbReference type="CDD" id="cd00777">
    <property type="entry name" value="AspRS_core"/>
    <property type="match status" value="1"/>
</dbReference>
<evidence type="ECO:0000256" key="7">
    <source>
        <dbReference type="HAMAP-Rule" id="MF_00044"/>
    </source>
</evidence>
<dbReference type="InterPro" id="IPR029351">
    <property type="entry name" value="GAD_dom"/>
</dbReference>
<dbReference type="HAMAP" id="MF_00044">
    <property type="entry name" value="Asp_tRNA_synth_type1"/>
    <property type="match status" value="1"/>
</dbReference>
<dbReference type="Gene3D" id="2.40.50.140">
    <property type="entry name" value="Nucleic acid-binding proteins"/>
    <property type="match status" value="1"/>
</dbReference>
<dbReference type="PROSITE" id="PS50862">
    <property type="entry name" value="AA_TRNA_LIGASE_II"/>
    <property type="match status" value="1"/>
</dbReference>
<keyword evidence="7" id="KW-0963">Cytoplasm</keyword>
<dbReference type="PRINTS" id="PR01042">
    <property type="entry name" value="TRNASYNTHASP"/>
</dbReference>
<name>A0A4Y7RCU2_9FIRM</name>
<dbReference type="GO" id="GO:0140096">
    <property type="term" value="F:catalytic activity, acting on a protein"/>
    <property type="evidence" value="ECO:0007669"/>
    <property type="project" value="UniProtKB-ARBA"/>
</dbReference>
<evidence type="ECO:0000256" key="6">
    <source>
        <dbReference type="ARBA" id="ARBA00023146"/>
    </source>
</evidence>
<protein>
    <recommendedName>
        <fullName evidence="7">Aspartate--tRNA(Asp/Asn) ligase</fullName>
        <ecNumber evidence="7">6.1.1.23</ecNumber>
    </recommendedName>
    <alternativeName>
        <fullName evidence="7">Aspartyl-tRNA synthetase</fullName>
        <shortName evidence="7">AspRS</shortName>
    </alternativeName>
    <alternativeName>
        <fullName evidence="7">Non-discriminating aspartyl-tRNA synthetase</fullName>
        <shortName evidence="7">ND-AspRS</shortName>
    </alternativeName>
</protein>
<dbReference type="GO" id="GO:0050560">
    <property type="term" value="F:aspartate-tRNA(Asn) ligase activity"/>
    <property type="evidence" value="ECO:0007669"/>
    <property type="project" value="UniProtKB-EC"/>
</dbReference>
<accession>A0A4Y7RCU2</accession>
<evidence type="ECO:0000256" key="2">
    <source>
        <dbReference type="ARBA" id="ARBA00022598"/>
    </source>
</evidence>
<dbReference type="EC" id="6.1.1.23" evidence="7"/>
<dbReference type="InterPro" id="IPR045864">
    <property type="entry name" value="aa-tRNA-synth_II/BPL/LPL"/>
</dbReference>
<dbReference type="InterPro" id="IPR004365">
    <property type="entry name" value="NA-bd_OB_tRNA"/>
</dbReference>
<comment type="subunit">
    <text evidence="7">Homodimer.</text>
</comment>
<dbReference type="Pfam" id="PF01336">
    <property type="entry name" value="tRNA_anti-codon"/>
    <property type="match status" value="1"/>
</dbReference>
<dbReference type="EMBL" id="QFGA01000001">
    <property type="protein sequence ID" value="TEB06551.1"/>
    <property type="molecule type" value="Genomic_DNA"/>
</dbReference>
<dbReference type="Proteomes" id="UP000298324">
    <property type="component" value="Unassembled WGS sequence"/>
</dbReference>
<dbReference type="RefSeq" id="WP_190238788.1">
    <property type="nucleotide sequence ID" value="NZ_QFGA01000001.1"/>
</dbReference>
<evidence type="ECO:0000259" key="8">
    <source>
        <dbReference type="PROSITE" id="PS50862"/>
    </source>
</evidence>
<dbReference type="NCBIfam" id="TIGR00459">
    <property type="entry name" value="aspS_bact"/>
    <property type="match status" value="1"/>
</dbReference>
<evidence type="ECO:0000313" key="9">
    <source>
        <dbReference type="EMBL" id="TEB06551.1"/>
    </source>
</evidence>
<dbReference type="GO" id="GO:0006422">
    <property type="term" value="P:aspartyl-tRNA aminoacylation"/>
    <property type="evidence" value="ECO:0007669"/>
    <property type="project" value="UniProtKB-UniRule"/>
</dbReference>
<keyword evidence="10" id="KW-1185">Reference proteome</keyword>
<comment type="subcellular location">
    <subcellularLocation>
        <location evidence="7">Cytoplasm</location>
    </subcellularLocation>
</comment>
<feature type="binding site" evidence="7">
    <location>
        <position position="250"/>
    </location>
    <ligand>
        <name>ATP</name>
        <dbReference type="ChEBI" id="CHEBI:30616"/>
    </ligand>
</feature>
<dbReference type="PANTHER" id="PTHR22594">
    <property type="entry name" value="ASPARTYL/LYSYL-TRNA SYNTHETASE"/>
    <property type="match status" value="1"/>
</dbReference>
<dbReference type="AlphaFoldDB" id="A0A4Y7RCU2"/>
<feature type="domain" description="Aminoacyl-transfer RNA synthetases class-II family profile" evidence="8">
    <location>
        <begin position="170"/>
        <end position="575"/>
    </location>
</feature>
<dbReference type="GO" id="GO:0003676">
    <property type="term" value="F:nucleic acid binding"/>
    <property type="evidence" value="ECO:0007669"/>
    <property type="project" value="InterPro"/>
</dbReference>
<feature type="binding site" evidence="7">
    <location>
        <position position="502"/>
    </location>
    <ligand>
        <name>ATP</name>
        <dbReference type="ChEBI" id="CHEBI:30616"/>
    </ligand>
</feature>
<keyword evidence="2 7" id="KW-0436">Ligase</keyword>
<comment type="catalytic activity">
    <reaction evidence="7">
        <text>tRNA(Asx) + L-aspartate + ATP = L-aspartyl-tRNA(Asx) + AMP + diphosphate</text>
        <dbReference type="Rhea" id="RHEA:18349"/>
        <dbReference type="Rhea" id="RHEA-COMP:9710"/>
        <dbReference type="Rhea" id="RHEA-COMP:9711"/>
        <dbReference type="ChEBI" id="CHEBI:29991"/>
        <dbReference type="ChEBI" id="CHEBI:30616"/>
        <dbReference type="ChEBI" id="CHEBI:33019"/>
        <dbReference type="ChEBI" id="CHEBI:78442"/>
        <dbReference type="ChEBI" id="CHEBI:78516"/>
        <dbReference type="ChEBI" id="CHEBI:456215"/>
        <dbReference type="EC" id="6.1.1.23"/>
    </reaction>
</comment>
<feature type="region of interest" description="Aspartate" evidence="7">
    <location>
        <begin position="219"/>
        <end position="222"/>
    </location>
</feature>
<sequence>MPGEQSTNTIDASRIDFLNGLKRSHYCGSLREGHAGEQVVLMGWVQRRRDHGGLIFIDLRDRTGLVQVVFSPEIYREAFEKAESARSEYVLALEGTVRQRPEGTANPNLSTGEIEVLAHRLKILNRAKTPPFYIEDGIEVDENLRLRYRYLDLRRPEMQQALILRHRAAKSVRDFLEENGFLEIETPVLNRSTPEGARDYLVPSRLNPGKFYALPQSPQQFKQMLMVAGFDRYYQIVRCFRDEDLRADRQPEFTQVDIEMSFIDVPEILELMEKLVVKLCRDTINLDVVQPFPRLSYQEAIDRFGSDKPDTRFGVELKDISDIAAGCGFKVFASAVAGGGQVKGINASGCGLFSRKEIDDLTAFAAIYKAKGLAYIVVTEDGVKSAIAKFFTESEMKDIVSRMEGKPGDLLLFVADKSKVVADALGALRVSLAEKLGMVPLDHYNFVWVYDFPLLDYDEEEGRYVAMHHPFTSPREDDLRLLESSPGQVRAKAYDLVLNGVEVGGGSIRIHRRDIQERMFAAIGIGEQEAVDKFGFMLEAFEYGTPPHGGIAFGFDRLVMLLAGKKSIREVIAFPKTQSASDLMTQAPGYVSPGQLKELSLKTDIKKSPKNNE</sequence>
<keyword evidence="3 7" id="KW-0547">Nucleotide-binding</keyword>
<organism evidence="9 10">
    <name type="scientific">Pelotomaculum schinkii</name>
    <dbReference type="NCBI Taxonomy" id="78350"/>
    <lineage>
        <taxon>Bacteria</taxon>
        <taxon>Bacillati</taxon>
        <taxon>Bacillota</taxon>
        <taxon>Clostridia</taxon>
        <taxon>Eubacteriales</taxon>
        <taxon>Desulfotomaculaceae</taxon>
        <taxon>Pelotomaculum</taxon>
    </lineage>
</organism>
<dbReference type="GO" id="GO:0005737">
    <property type="term" value="C:cytoplasm"/>
    <property type="evidence" value="ECO:0007669"/>
    <property type="project" value="UniProtKB-SubCell"/>
</dbReference>
<feature type="binding site" evidence="7">
    <location>
        <position position="241"/>
    </location>
    <ligand>
        <name>L-aspartate</name>
        <dbReference type="ChEBI" id="CHEBI:29991"/>
    </ligand>
</feature>
<feature type="site" description="Important for tRNA non-discrimination" evidence="7">
    <location>
        <position position="51"/>
    </location>
</feature>
<feature type="binding site" evidence="7">
    <location>
        <position position="195"/>
    </location>
    <ligand>
        <name>L-aspartate</name>
        <dbReference type="ChEBI" id="CHEBI:29991"/>
    </ligand>
</feature>
<dbReference type="NCBIfam" id="NF001750">
    <property type="entry name" value="PRK00476.1"/>
    <property type="match status" value="1"/>
</dbReference>
<dbReference type="InterPro" id="IPR006195">
    <property type="entry name" value="aa-tRNA-synth_II"/>
</dbReference>
<dbReference type="GO" id="GO:0016740">
    <property type="term" value="F:transferase activity"/>
    <property type="evidence" value="ECO:0007669"/>
    <property type="project" value="UniProtKB-ARBA"/>
</dbReference>
<evidence type="ECO:0000256" key="4">
    <source>
        <dbReference type="ARBA" id="ARBA00022840"/>
    </source>
</evidence>
<dbReference type="InterPro" id="IPR004524">
    <property type="entry name" value="Asp-tRNA-ligase_1"/>
</dbReference>
<feature type="binding site" evidence="7">
    <location>
        <begin position="241"/>
        <end position="243"/>
    </location>
    <ligand>
        <name>ATP</name>
        <dbReference type="ChEBI" id="CHEBI:30616"/>
    </ligand>
</feature>
<dbReference type="InterPro" id="IPR002312">
    <property type="entry name" value="Asp/Asn-tRNA-synth_IIb"/>
</dbReference>
<dbReference type="InterPro" id="IPR004364">
    <property type="entry name" value="Aa-tRNA-synt_II"/>
</dbReference>
<dbReference type="Gene3D" id="3.30.1360.30">
    <property type="entry name" value="GAD-like domain"/>
    <property type="match status" value="1"/>
</dbReference>
<feature type="binding site" evidence="7">
    <location>
        <position position="509"/>
    </location>
    <ligand>
        <name>L-aspartate</name>
        <dbReference type="ChEBI" id="CHEBI:29991"/>
    </ligand>
</feature>
<feature type="binding site" evidence="7">
    <location>
        <begin position="554"/>
        <end position="557"/>
    </location>
    <ligand>
        <name>ATP</name>
        <dbReference type="ChEBI" id="CHEBI:30616"/>
    </ligand>
</feature>
<dbReference type="GO" id="GO:0004815">
    <property type="term" value="F:aspartate-tRNA ligase activity"/>
    <property type="evidence" value="ECO:0007669"/>
    <property type="project" value="UniProtKB-UniRule"/>
</dbReference>
<dbReference type="InterPro" id="IPR047089">
    <property type="entry name" value="Asp-tRNA-ligase_1_N"/>
</dbReference>